<feature type="region of interest" description="Disordered" evidence="2">
    <location>
        <begin position="1"/>
        <end position="27"/>
    </location>
</feature>
<protein>
    <recommendedName>
        <fullName evidence="5">DUF4352 domain-containing protein</fullName>
    </recommendedName>
</protein>
<dbReference type="EMBL" id="JBHSIW010000002">
    <property type="protein sequence ID" value="MFC4902236.1"/>
    <property type="molecule type" value="Genomic_DNA"/>
</dbReference>
<feature type="compositionally biased region" description="Acidic residues" evidence="2">
    <location>
        <begin position="83"/>
        <end position="104"/>
    </location>
</feature>
<feature type="compositionally biased region" description="Low complexity" evidence="2">
    <location>
        <begin position="106"/>
        <end position="121"/>
    </location>
</feature>
<feature type="compositionally biased region" description="Low complexity" evidence="2">
    <location>
        <begin position="45"/>
        <end position="70"/>
    </location>
</feature>
<gene>
    <name evidence="3" type="ORF">ACFPCS_01480</name>
</gene>
<comment type="caution">
    <text evidence="3">The sequence shown here is derived from an EMBL/GenBank/DDBJ whole genome shotgun (WGS) entry which is preliminary data.</text>
</comment>
<keyword evidence="4" id="KW-1185">Reference proteome</keyword>
<evidence type="ECO:0000256" key="1">
    <source>
        <dbReference type="ARBA" id="ARBA00022729"/>
    </source>
</evidence>
<feature type="region of interest" description="Disordered" evidence="2">
    <location>
        <begin position="45"/>
        <end position="146"/>
    </location>
</feature>
<dbReference type="RefSeq" id="WP_139318590.1">
    <property type="nucleotide sequence ID" value="NZ_JARAMH010000010.1"/>
</dbReference>
<evidence type="ECO:0000313" key="4">
    <source>
        <dbReference type="Proteomes" id="UP001595797"/>
    </source>
</evidence>
<sequence>MTSTSRSGGAPDADRTVPRSGSPLRRLGTGGLALVLAASLYGCADAGTGSASAVEATTGTSGSGASAGETPDASASEDRGPDEAPEASDEASDAVSEEATDEAQEPVRVAVPAEPGEPAVVEGGGTGKEERSTTETVGLDEPVQPAKGLEIAVESTKAVQAEGMGPGGMSGPAITVVVTVRNATDSPVSTIGSSVTLTYGPDDRPGEPSRQPDDAGLPGEVAPGKTVSGTYTFLVPEDQREDVVITASYRATDPAAVFAGRAHDQGAGA</sequence>
<feature type="region of interest" description="Disordered" evidence="2">
    <location>
        <begin position="189"/>
        <end position="226"/>
    </location>
</feature>
<feature type="compositionally biased region" description="Basic and acidic residues" evidence="2">
    <location>
        <begin position="201"/>
        <end position="213"/>
    </location>
</feature>
<dbReference type="InterPro" id="IPR029050">
    <property type="entry name" value="Immunoprotect_excell_Ig-like"/>
</dbReference>
<dbReference type="Proteomes" id="UP001595797">
    <property type="component" value="Unassembled WGS sequence"/>
</dbReference>
<evidence type="ECO:0008006" key="5">
    <source>
        <dbReference type="Google" id="ProtNLM"/>
    </source>
</evidence>
<name>A0ABV9TE66_9MICC</name>
<reference evidence="4" key="1">
    <citation type="journal article" date="2019" name="Int. J. Syst. Evol. Microbiol.">
        <title>The Global Catalogue of Microorganisms (GCM) 10K type strain sequencing project: providing services to taxonomists for standard genome sequencing and annotation.</title>
        <authorList>
            <consortium name="The Broad Institute Genomics Platform"/>
            <consortium name="The Broad Institute Genome Sequencing Center for Infectious Disease"/>
            <person name="Wu L."/>
            <person name="Ma J."/>
        </authorList>
    </citation>
    <scope>NUCLEOTIDE SEQUENCE [LARGE SCALE GENOMIC DNA]</scope>
    <source>
        <strain evidence="4">CGMCC 4.6946</strain>
    </source>
</reference>
<dbReference type="Gene3D" id="2.60.40.1240">
    <property type="match status" value="1"/>
</dbReference>
<organism evidence="3 4">
    <name type="scientific">Kocuria oceani</name>
    <dbReference type="NCBI Taxonomy" id="988827"/>
    <lineage>
        <taxon>Bacteria</taxon>
        <taxon>Bacillati</taxon>
        <taxon>Actinomycetota</taxon>
        <taxon>Actinomycetes</taxon>
        <taxon>Micrococcales</taxon>
        <taxon>Micrococcaceae</taxon>
        <taxon>Kocuria</taxon>
    </lineage>
</organism>
<evidence type="ECO:0000313" key="3">
    <source>
        <dbReference type="EMBL" id="MFC4902236.1"/>
    </source>
</evidence>
<accession>A0ABV9TE66</accession>
<evidence type="ECO:0000256" key="2">
    <source>
        <dbReference type="SAM" id="MobiDB-lite"/>
    </source>
</evidence>
<proteinExistence type="predicted"/>
<keyword evidence="1" id="KW-0732">Signal</keyword>